<gene>
    <name evidence="2" type="ORF">FNB79_13440</name>
</gene>
<dbReference type="RefSeq" id="WP_143381803.1">
    <property type="nucleotide sequence ID" value="NZ_CP041637.1"/>
</dbReference>
<evidence type="ECO:0000313" key="2">
    <source>
        <dbReference type="EMBL" id="QDO94928.1"/>
    </source>
</evidence>
<dbReference type="KEGG" id="fop:FNB79_13440"/>
<dbReference type="AlphaFoldDB" id="A0A516GTT7"/>
<dbReference type="OrthoDB" id="1453481at2"/>
<feature type="compositionally biased region" description="Acidic residues" evidence="1">
    <location>
        <begin position="83"/>
        <end position="92"/>
    </location>
</feature>
<evidence type="ECO:0000313" key="3">
    <source>
        <dbReference type="Proteomes" id="UP000319209"/>
    </source>
</evidence>
<keyword evidence="3" id="KW-1185">Reference proteome</keyword>
<reference evidence="2 3" key="1">
    <citation type="submission" date="2019-07" db="EMBL/GenBank/DDBJ databases">
        <title>Genome sequencing for Formosa sp. PS13.</title>
        <authorList>
            <person name="Park S.-J."/>
        </authorList>
    </citation>
    <scope>NUCLEOTIDE SEQUENCE [LARGE SCALE GENOMIC DNA]</scope>
    <source>
        <strain evidence="2 3">PS13</strain>
    </source>
</reference>
<protein>
    <submittedName>
        <fullName evidence="2">Uncharacterized protein</fullName>
    </submittedName>
</protein>
<proteinExistence type="predicted"/>
<evidence type="ECO:0000256" key="1">
    <source>
        <dbReference type="SAM" id="MobiDB-lite"/>
    </source>
</evidence>
<feature type="region of interest" description="Disordered" evidence="1">
    <location>
        <begin position="1"/>
        <end position="98"/>
    </location>
</feature>
<sequence length="98" mass="11010">MKNTDKKTTYNPEITKEDKQILGDKSGNLRQDNGADELLKKRKNEPDFAAENLDIPGASPARPLTNGKPPRDEENKHYSLGSDDNENLELDIDNTKDN</sequence>
<feature type="compositionally biased region" description="Basic and acidic residues" evidence="1">
    <location>
        <begin position="1"/>
        <end position="22"/>
    </location>
</feature>
<accession>A0A516GTT7</accession>
<dbReference type="EMBL" id="CP041637">
    <property type="protein sequence ID" value="QDO94928.1"/>
    <property type="molecule type" value="Genomic_DNA"/>
</dbReference>
<dbReference type="Proteomes" id="UP000319209">
    <property type="component" value="Chromosome"/>
</dbReference>
<organism evidence="2 3">
    <name type="scientific">Formosa sediminum</name>
    <dbReference type="NCBI Taxonomy" id="2594004"/>
    <lineage>
        <taxon>Bacteria</taxon>
        <taxon>Pseudomonadati</taxon>
        <taxon>Bacteroidota</taxon>
        <taxon>Flavobacteriia</taxon>
        <taxon>Flavobacteriales</taxon>
        <taxon>Flavobacteriaceae</taxon>
        <taxon>Formosa</taxon>
    </lineage>
</organism>
<name>A0A516GTT7_9FLAO</name>